<keyword evidence="3" id="KW-0695">RNA-directed DNA polymerase</keyword>
<dbReference type="EMBL" id="BGZK01000261">
    <property type="protein sequence ID" value="GBP32539.1"/>
    <property type="molecule type" value="Genomic_DNA"/>
</dbReference>
<dbReference type="GO" id="GO:0003964">
    <property type="term" value="F:RNA-directed DNA polymerase activity"/>
    <property type="evidence" value="ECO:0007669"/>
    <property type="project" value="UniProtKB-KW"/>
</dbReference>
<evidence type="ECO:0000313" key="3">
    <source>
        <dbReference type="EMBL" id="GBP32539.1"/>
    </source>
</evidence>
<organism evidence="3 4">
    <name type="scientific">Eumeta variegata</name>
    <name type="common">Bagworm moth</name>
    <name type="synonym">Eumeta japonica</name>
    <dbReference type="NCBI Taxonomy" id="151549"/>
    <lineage>
        <taxon>Eukaryota</taxon>
        <taxon>Metazoa</taxon>
        <taxon>Ecdysozoa</taxon>
        <taxon>Arthropoda</taxon>
        <taxon>Hexapoda</taxon>
        <taxon>Insecta</taxon>
        <taxon>Pterygota</taxon>
        <taxon>Neoptera</taxon>
        <taxon>Endopterygota</taxon>
        <taxon>Lepidoptera</taxon>
        <taxon>Glossata</taxon>
        <taxon>Ditrysia</taxon>
        <taxon>Tineoidea</taxon>
        <taxon>Psychidae</taxon>
        <taxon>Oiketicinae</taxon>
        <taxon>Eumeta</taxon>
    </lineage>
</organism>
<protein>
    <submittedName>
        <fullName evidence="3">RNA-directed DNA polymerase from mobile element jockey</fullName>
    </submittedName>
</protein>
<feature type="domain" description="Reverse transcriptase" evidence="2">
    <location>
        <begin position="54"/>
        <end position="151"/>
    </location>
</feature>
<dbReference type="InterPro" id="IPR000477">
    <property type="entry name" value="RT_dom"/>
</dbReference>
<dbReference type="AlphaFoldDB" id="A0A4C1V1Z7"/>
<keyword evidence="4" id="KW-1185">Reference proteome</keyword>
<dbReference type="Proteomes" id="UP000299102">
    <property type="component" value="Unassembled WGS sequence"/>
</dbReference>
<evidence type="ECO:0000256" key="1">
    <source>
        <dbReference type="SAM" id="MobiDB-lite"/>
    </source>
</evidence>
<dbReference type="Pfam" id="PF00078">
    <property type="entry name" value="RVT_1"/>
    <property type="match status" value="1"/>
</dbReference>
<evidence type="ECO:0000313" key="4">
    <source>
        <dbReference type="Proteomes" id="UP000299102"/>
    </source>
</evidence>
<evidence type="ECO:0000259" key="2">
    <source>
        <dbReference type="Pfam" id="PF00078"/>
    </source>
</evidence>
<dbReference type="PANTHER" id="PTHR19446">
    <property type="entry name" value="REVERSE TRANSCRIPTASES"/>
    <property type="match status" value="1"/>
</dbReference>
<keyword evidence="3" id="KW-0808">Transferase</keyword>
<proteinExistence type="predicted"/>
<name>A0A4C1V1Z7_EUMVA</name>
<gene>
    <name evidence="3" type="ORF">EVAR_23950_1</name>
</gene>
<reference evidence="3 4" key="1">
    <citation type="journal article" date="2019" name="Commun. Biol.">
        <title>The bagworm genome reveals a unique fibroin gene that provides high tensile strength.</title>
        <authorList>
            <person name="Kono N."/>
            <person name="Nakamura H."/>
            <person name="Ohtoshi R."/>
            <person name="Tomita M."/>
            <person name="Numata K."/>
            <person name="Arakawa K."/>
        </authorList>
    </citation>
    <scope>NUCLEOTIDE SEQUENCE [LARGE SCALE GENOMIC DNA]</scope>
</reference>
<accession>A0A4C1V1Z7</accession>
<feature type="region of interest" description="Disordered" evidence="1">
    <location>
        <begin position="174"/>
        <end position="196"/>
    </location>
</feature>
<dbReference type="OrthoDB" id="416454at2759"/>
<comment type="caution">
    <text evidence="3">The sequence shown here is derived from an EMBL/GenBank/DDBJ whole genome shotgun (WGS) entry which is preliminary data.</text>
</comment>
<sequence length="196" mass="21930">MESRQTPRNLWEKSSPRHSCLSLTLYCPQVTSIRDRKPARVSFCIKASTDHRHASSYSPITLLNIIGKLCEQLILRGLTATVERLQPRFQYGFTKAKGTATKILRTSKIITYSLANGDSVSIISSDLSKDFDSIDHKGLIKKLQDKNVSNDSYSHSTRITSAYLTKPKTPTLQPCHWNGKQRLSSSITRDKGSSAT</sequence>
<keyword evidence="3" id="KW-0548">Nucleotidyltransferase</keyword>